<dbReference type="Proteomes" id="UP001299546">
    <property type="component" value="Unassembled WGS sequence"/>
</dbReference>
<evidence type="ECO:0000256" key="6">
    <source>
        <dbReference type="SAM" id="Phobius"/>
    </source>
</evidence>
<gene>
    <name evidence="7" type="ORF">LIZ65_13100</name>
</gene>
<evidence type="ECO:0000256" key="1">
    <source>
        <dbReference type="ARBA" id="ARBA00004370"/>
    </source>
</evidence>
<evidence type="ECO:0000256" key="3">
    <source>
        <dbReference type="ARBA" id="ARBA00022989"/>
    </source>
</evidence>
<evidence type="ECO:0000256" key="4">
    <source>
        <dbReference type="ARBA" id="ARBA00023136"/>
    </source>
</evidence>
<accession>A0ABS8DIF8</accession>
<dbReference type="PANTHER" id="PTHR10806">
    <property type="entry name" value="SIGNAL PEPTIDASE COMPLEX CATALYTIC SUBUNIT SEC11"/>
    <property type="match status" value="1"/>
</dbReference>
<feature type="transmembrane region" description="Helical" evidence="6">
    <location>
        <begin position="138"/>
        <end position="157"/>
    </location>
</feature>
<organism evidence="7 8">
    <name type="scientific">Bariatricus massiliensis</name>
    <dbReference type="NCBI Taxonomy" id="1745713"/>
    <lineage>
        <taxon>Bacteria</taxon>
        <taxon>Bacillati</taxon>
        <taxon>Bacillota</taxon>
        <taxon>Clostridia</taxon>
        <taxon>Lachnospirales</taxon>
        <taxon>Lachnospiraceae</taxon>
        <taxon>Bariatricus</taxon>
    </lineage>
</organism>
<keyword evidence="3 6" id="KW-1133">Transmembrane helix</keyword>
<dbReference type="InterPro" id="IPR001733">
    <property type="entry name" value="Peptidase_S26B"/>
</dbReference>
<keyword evidence="2 6" id="KW-0812">Transmembrane</keyword>
<keyword evidence="8" id="KW-1185">Reference proteome</keyword>
<name>A0ABS8DIF8_9FIRM</name>
<comment type="subcellular location">
    <subcellularLocation>
        <location evidence="1">Membrane</location>
    </subcellularLocation>
</comment>
<dbReference type="SUPFAM" id="SSF51306">
    <property type="entry name" value="LexA/Signal peptidase"/>
    <property type="match status" value="1"/>
</dbReference>
<dbReference type="GO" id="GO:0009003">
    <property type="term" value="F:signal peptidase activity"/>
    <property type="evidence" value="ECO:0007669"/>
    <property type="project" value="UniProtKB-EC"/>
</dbReference>
<dbReference type="Gene3D" id="2.10.109.10">
    <property type="entry name" value="Umud Fragment, subunit A"/>
    <property type="match status" value="1"/>
</dbReference>
<keyword evidence="4 6" id="KW-0472">Membrane</keyword>
<proteinExistence type="predicted"/>
<reference evidence="7 8" key="1">
    <citation type="submission" date="2021-10" db="EMBL/GenBank/DDBJ databases">
        <title>Collection of gut derived symbiotic bacterial strains cultured from healthy donors.</title>
        <authorList>
            <person name="Lin H."/>
            <person name="Littmann E."/>
            <person name="Kohout C."/>
            <person name="Pamer E.G."/>
        </authorList>
    </citation>
    <scope>NUCLEOTIDE SEQUENCE [LARGE SCALE GENOMIC DNA]</scope>
    <source>
        <strain evidence="7 8">DFI.1.165</strain>
    </source>
</reference>
<sequence length="161" mass="17078">MAVVCSALGTVLLIILVLVCLPLTVPRVFGFHIYTVISGSMEPAISTGSLVYVKGIPPEEVDEEDVIAFYGSMDGASIITHRVVANSEIMSEFVTKGDANDKKDMNPVPYDNYIGKVMLTVPGMGRIAQVFTSNSGKFAAAGLIGLAVILQITAAAIDKRK</sequence>
<comment type="caution">
    <text evidence="7">The sequence shown here is derived from an EMBL/GenBank/DDBJ whole genome shotgun (WGS) entry which is preliminary data.</text>
</comment>
<evidence type="ECO:0000256" key="2">
    <source>
        <dbReference type="ARBA" id="ARBA00022692"/>
    </source>
</evidence>
<dbReference type="InterPro" id="IPR036286">
    <property type="entry name" value="LexA/Signal_pep-like_sf"/>
</dbReference>
<dbReference type="EMBL" id="JAJCIS010000009">
    <property type="protein sequence ID" value="MCB7388222.1"/>
    <property type="molecule type" value="Genomic_DNA"/>
</dbReference>
<dbReference type="EC" id="3.4.21.89" evidence="5"/>
<evidence type="ECO:0000256" key="5">
    <source>
        <dbReference type="NCBIfam" id="TIGR02228"/>
    </source>
</evidence>
<protein>
    <recommendedName>
        <fullName evidence="5">Signal peptidase I</fullName>
        <ecNumber evidence="5">3.4.21.89</ecNumber>
    </recommendedName>
</protein>
<dbReference type="RefSeq" id="WP_066738829.1">
    <property type="nucleotide sequence ID" value="NZ_JAJCIQ010000009.1"/>
</dbReference>
<dbReference type="CDD" id="cd06530">
    <property type="entry name" value="S26_SPase_I"/>
    <property type="match status" value="1"/>
</dbReference>
<keyword evidence="7" id="KW-0378">Hydrolase</keyword>
<dbReference type="PRINTS" id="PR00728">
    <property type="entry name" value="SIGNALPTASE"/>
</dbReference>
<evidence type="ECO:0000313" key="7">
    <source>
        <dbReference type="EMBL" id="MCB7388222.1"/>
    </source>
</evidence>
<evidence type="ECO:0000313" key="8">
    <source>
        <dbReference type="Proteomes" id="UP001299546"/>
    </source>
</evidence>
<dbReference type="InterPro" id="IPR019533">
    <property type="entry name" value="Peptidase_S26"/>
</dbReference>
<dbReference type="NCBIfam" id="TIGR02228">
    <property type="entry name" value="sigpep_I_arch"/>
    <property type="match status" value="1"/>
</dbReference>
<dbReference type="PANTHER" id="PTHR10806:SF6">
    <property type="entry name" value="SIGNAL PEPTIDASE COMPLEX CATALYTIC SUBUNIT SEC11"/>
    <property type="match status" value="1"/>
</dbReference>